<name>A0A6P1NFT7_9PROT</name>
<keyword evidence="11" id="KW-1185">Reference proteome</keyword>
<evidence type="ECO:0000256" key="4">
    <source>
        <dbReference type="ARBA" id="ARBA00012458"/>
    </source>
</evidence>
<dbReference type="Gene3D" id="3.20.20.20">
    <property type="entry name" value="Dihydropteroate synthase-like"/>
    <property type="match status" value="1"/>
</dbReference>
<evidence type="ECO:0000259" key="9">
    <source>
        <dbReference type="PROSITE" id="PS50972"/>
    </source>
</evidence>
<dbReference type="GO" id="GO:0005829">
    <property type="term" value="C:cytosol"/>
    <property type="evidence" value="ECO:0007669"/>
    <property type="project" value="TreeGrafter"/>
</dbReference>
<dbReference type="PANTHER" id="PTHR20941:SF1">
    <property type="entry name" value="FOLIC ACID SYNTHESIS PROTEIN FOL1"/>
    <property type="match status" value="1"/>
</dbReference>
<evidence type="ECO:0000256" key="6">
    <source>
        <dbReference type="ARBA" id="ARBA00022723"/>
    </source>
</evidence>
<dbReference type="Proteomes" id="UP000463975">
    <property type="component" value="Chromosome"/>
</dbReference>
<dbReference type="NCBIfam" id="TIGR01496">
    <property type="entry name" value="DHPS"/>
    <property type="match status" value="1"/>
</dbReference>
<feature type="domain" description="Pterin-binding" evidence="9">
    <location>
        <begin position="1"/>
        <end position="245"/>
    </location>
</feature>
<comment type="cofactor">
    <cofactor evidence="2">
        <name>Mg(2+)</name>
        <dbReference type="ChEBI" id="CHEBI:18420"/>
    </cofactor>
</comment>
<dbReference type="GO" id="GO:0046656">
    <property type="term" value="P:folic acid biosynthetic process"/>
    <property type="evidence" value="ECO:0007669"/>
    <property type="project" value="UniProtKB-KW"/>
</dbReference>
<dbReference type="GO" id="GO:0004156">
    <property type="term" value="F:dihydropteroate synthase activity"/>
    <property type="evidence" value="ECO:0007669"/>
    <property type="project" value="UniProtKB-EC"/>
</dbReference>
<gene>
    <name evidence="10" type="primary">folP</name>
    <name evidence="10" type="ORF">GT348_07625</name>
</gene>
<dbReference type="GO" id="GO:0046654">
    <property type="term" value="P:tetrahydrofolate biosynthetic process"/>
    <property type="evidence" value="ECO:0007669"/>
    <property type="project" value="TreeGrafter"/>
</dbReference>
<dbReference type="InterPro" id="IPR000489">
    <property type="entry name" value="Pterin-binding_dom"/>
</dbReference>
<dbReference type="EMBL" id="CP047652">
    <property type="protein sequence ID" value="QHI96439.1"/>
    <property type="molecule type" value="Genomic_DNA"/>
</dbReference>
<dbReference type="InterPro" id="IPR006390">
    <property type="entry name" value="DHP_synth_dom"/>
</dbReference>
<reference evidence="10 11" key="1">
    <citation type="submission" date="2020-01" db="EMBL/GenBank/DDBJ databases">
        <title>Genome sequencing of strain KACC 21507.</title>
        <authorList>
            <person name="Heo J."/>
            <person name="Kim S.-J."/>
            <person name="Kim J.-S."/>
            <person name="Hong S.-B."/>
            <person name="Kwon S.-W."/>
        </authorList>
    </citation>
    <scope>NUCLEOTIDE SEQUENCE [LARGE SCALE GENOMIC DNA]</scope>
    <source>
        <strain evidence="10 11">KACC 21507</strain>
    </source>
</reference>
<dbReference type="CDD" id="cd00739">
    <property type="entry name" value="DHPS"/>
    <property type="match status" value="1"/>
</dbReference>
<evidence type="ECO:0000256" key="2">
    <source>
        <dbReference type="ARBA" id="ARBA00001946"/>
    </source>
</evidence>
<evidence type="ECO:0000256" key="7">
    <source>
        <dbReference type="ARBA" id="ARBA00022842"/>
    </source>
</evidence>
<proteinExistence type="predicted"/>
<keyword evidence="6" id="KW-0479">Metal-binding</keyword>
<dbReference type="GO" id="GO:0046872">
    <property type="term" value="F:metal ion binding"/>
    <property type="evidence" value="ECO:0007669"/>
    <property type="project" value="UniProtKB-KW"/>
</dbReference>
<protein>
    <recommendedName>
        <fullName evidence="4">dihydropteroate synthase</fullName>
        <ecNumber evidence="4">2.5.1.15</ecNumber>
    </recommendedName>
</protein>
<evidence type="ECO:0000256" key="1">
    <source>
        <dbReference type="ARBA" id="ARBA00000012"/>
    </source>
</evidence>
<keyword evidence="8" id="KW-0289">Folate biosynthesis</keyword>
<dbReference type="InterPro" id="IPR045031">
    <property type="entry name" value="DHP_synth-like"/>
</dbReference>
<dbReference type="InterPro" id="IPR011005">
    <property type="entry name" value="Dihydropteroate_synth-like_sf"/>
</dbReference>
<organism evidence="10 11">
    <name type="scientific">Aristophania vespae</name>
    <dbReference type="NCBI Taxonomy" id="2697033"/>
    <lineage>
        <taxon>Bacteria</taxon>
        <taxon>Pseudomonadati</taxon>
        <taxon>Pseudomonadota</taxon>
        <taxon>Alphaproteobacteria</taxon>
        <taxon>Acetobacterales</taxon>
        <taxon>Acetobacteraceae</taxon>
        <taxon>Aristophania</taxon>
    </lineage>
</organism>
<dbReference type="Pfam" id="PF00809">
    <property type="entry name" value="Pterin_bind"/>
    <property type="match status" value="1"/>
</dbReference>
<evidence type="ECO:0000313" key="11">
    <source>
        <dbReference type="Proteomes" id="UP000463975"/>
    </source>
</evidence>
<sequence>MGILNITPDSFSDGGEFIEADEACRQAHKLVLEGADIIDCGGESTRPGYTAISVEEEWYRLSSVIAPLAVQGICLSVDTMKAEVARRALRAGAVMVNDVWGLQYDPAMAAVVADFGANVVVMHNRQDIDPHLDLKADFKRFFDYSLEKAQLAGVSTKQIVLDPGVGFGKTPEQNLKAINLISWLRSYYQLPILLGVSRKSFFGHFLGRQKGERLAATIAANLYGVKEGASIIRVHDAQPHEDMVLLNYMLGNLS</sequence>
<accession>A0A6P1NFT7</accession>
<keyword evidence="5 10" id="KW-0808">Transferase</keyword>
<keyword evidence="7" id="KW-0460">Magnesium</keyword>
<evidence type="ECO:0000313" key="10">
    <source>
        <dbReference type="EMBL" id="QHI96439.1"/>
    </source>
</evidence>
<comment type="catalytic activity">
    <reaction evidence="1">
        <text>(7,8-dihydropterin-6-yl)methyl diphosphate + 4-aminobenzoate = 7,8-dihydropteroate + diphosphate</text>
        <dbReference type="Rhea" id="RHEA:19949"/>
        <dbReference type="ChEBI" id="CHEBI:17836"/>
        <dbReference type="ChEBI" id="CHEBI:17839"/>
        <dbReference type="ChEBI" id="CHEBI:33019"/>
        <dbReference type="ChEBI" id="CHEBI:72950"/>
        <dbReference type="EC" id="2.5.1.15"/>
    </reaction>
</comment>
<dbReference type="PROSITE" id="PS50972">
    <property type="entry name" value="PTERIN_BINDING"/>
    <property type="match status" value="1"/>
</dbReference>
<evidence type="ECO:0000256" key="3">
    <source>
        <dbReference type="ARBA" id="ARBA00004763"/>
    </source>
</evidence>
<evidence type="ECO:0000256" key="8">
    <source>
        <dbReference type="ARBA" id="ARBA00022909"/>
    </source>
</evidence>
<dbReference type="SUPFAM" id="SSF51717">
    <property type="entry name" value="Dihydropteroate synthetase-like"/>
    <property type="match status" value="1"/>
</dbReference>
<evidence type="ECO:0000256" key="5">
    <source>
        <dbReference type="ARBA" id="ARBA00022679"/>
    </source>
</evidence>
<dbReference type="AlphaFoldDB" id="A0A6P1NFT7"/>
<dbReference type="KEGG" id="bomb:GT348_07625"/>
<dbReference type="PANTHER" id="PTHR20941">
    <property type="entry name" value="FOLATE SYNTHESIS PROTEINS"/>
    <property type="match status" value="1"/>
</dbReference>
<comment type="pathway">
    <text evidence="3">Cofactor biosynthesis; tetrahydrofolate biosynthesis; 7,8-dihydrofolate from 2-amino-4-hydroxy-6-hydroxymethyl-7,8-dihydropteridine diphosphate and 4-aminobenzoate: step 1/2.</text>
</comment>
<dbReference type="EC" id="2.5.1.15" evidence="4"/>